<dbReference type="GO" id="GO:0004803">
    <property type="term" value="F:transposase activity"/>
    <property type="evidence" value="ECO:0007669"/>
    <property type="project" value="InterPro"/>
</dbReference>
<dbReference type="InterPro" id="IPR002686">
    <property type="entry name" value="Transposase_17"/>
</dbReference>
<dbReference type="InterPro" id="IPR036515">
    <property type="entry name" value="Transposase_17_sf"/>
</dbReference>
<dbReference type="GO" id="GO:0003677">
    <property type="term" value="F:DNA binding"/>
    <property type="evidence" value="ECO:0007669"/>
    <property type="project" value="InterPro"/>
</dbReference>
<dbReference type="EMBL" id="LCHM01000014">
    <property type="protein sequence ID" value="KKT38052.1"/>
    <property type="molecule type" value="Genomic_DNA"/>
</dbReference>
<dbReference type="SUPFAM" id="SSF143422">
    <property type="entry name" value="Transposase IS200-like"/>
    <property type="match status" value="1"/>
</dbReference>
<accession>A0A0G1J1U7</accession>
<name>A0A0G1J1U7_9BACT</name>
<evidence type="ECO:0000259" key="1">
    <source>
        <dbReference type="SMART" id="SM01321"/>
    </source>
</evidence>
<gene>
    <name evidence="2" type="ORF">UW22_C0014G0011</name>
</gene>
<dbReference type="Gene3D" id="3.30.70.1290">
    <property type="entry name" value="Transposase IS200-like"/>
    <property type="match status" value="1"/>
</dbReference>
<feature type="domain" description="Transposase IS200-like" evidence="1">
    <location>
        <begin position="11"/>
        <end position="159"/>
    </location>
</feature>
<dbReference type="Proteomes" id="UP000034617">
    <property type="component" value="Unassembled WGS sequence"/>
</dbReference>
<dbReference type="SMART" id="SM01321">
    <property type="entry name" value="Y1_Tnp"/>
    <property type="match status" value="1"/>
</dbReference>
<organism evidence="2 3">
    <name type="scientific">Candidatus Gottesmanbacteria bacterium GW2011_GWB1_44_11c</name>
    <dbReference type="NCBI Taxonomy" id="1618447"/>
    <lineage>
        <taxon>Bacteria</taxon>
        <taxon>Candidatus Gottesmaniibacteriota</taxon>
    </lineage>
</organism>
<proteinExistence type="predicted"/>
<reference evidence="2 3" key="1">
    <citation type="journal article" date="2015" name="Nature">
        <title>rRNA introns, odd ribosomes, and small enigmatic genomes across a large radiation of phyla.</title>
        <authorList>
            <person name="Brown C.T."/>
            <person name="Hug L.A."/>
            <person name="Thomas B.C."/>
            <person name="Sharon I."/>
            <person name="Castelle C.J."/>
            <person name="Singh A."/>
            <person name="Wilkins M.J."/>
            <person name="Williams K.H."/>
            <person name="Banfield J.F."/>
        </authorList>
    </citation>
    <scope>NUCLEOTIDE SEQUENCE [LARGE SCALE GENOMIC DNA]</scope>
</reference>
<comment type="caution">
    <text evidence="2">The sequence shown here is derived from an EMBL/GenBank/DDBJ whole genome shotgun (WGS) entry which is preliminary data.</text>
</comment>
<dbReference type="PANTHER" id="PTHR34322">
    <property type="entry name" value="TRANSPOSASE, Y1_TNP DOMAIN-CONTAINING"/>
    <property type="match status" value="1"/>
</dbReference>
<dbReference type="PANTHER" id="PTHR34322:SF2">
    <property type="entry name" value="TRANSPOSASE IS200-LIKE DOMAIN-CONTAINING PROTEIN"/>
    <property type="match status" value="1"/>
</dbReference>
<dbReference type="Pfam" id="PF01797">
    <property type="entry name" value="Y1_Tnp"/>
    <property type="match status" value="1"/>
</dbReference>
<evidence type="ECO:0000313" key="3">
    <source>
        <dbReference type="Proteomes" id="UP000034617"/>
    </source>
</evidence>
<protein>
    <recommendedName>
        <fullName evidence="1">Transposase IS200-like domain-containing protein</fullName>
    </recommendedName>
</protein>
<dbReference type="AlphaFoldDB" id="A0A0G1J1U7"/>
<dbReference type="GO" id="GO:0006313">
    <property type="term" value="P:DNA transposition"/>
    <property type="evidence" value="ECO:0007669"/>
    <property type="project" value="InterPro"/>
</dbReference>
<evidence type="ECO:0000313" key="2">
    <source>
        <dbReference type="EMBL" id="KKT38052.1"/>
    </source>
</evidence>
<sequence>MPAKHRLKIYEENAYYHLYNRGVNKQLIFQDDQDFGVFLSYLKNYLEMKDEKALQRVIANPTASWREKDQAIKLLRLNNFFGTITLVSHCLMPNHFHFLIRQTDADAIDRFMNSLCTRYTMYFNKKYKRIGPLFQSVYKAVMVTTDEQLKHLTRYIHRNPIHKGSYKEIPSRILATYQYSSYPEFLGLRTTEWIHAEKILAYFGNNTQSYQSFVEDMDIEEDTILFTRSLVLD</sequence>